<proteinExistence type="predicted"/>
<evidence type="ECO:0000259" key="1">
    <source>
        <dbReference type="PROSITE" id="PS50902"/>
    </source>
</evidence>
<dbReference type="EMBL" id="JAPQES010000002">
    <property type="protein sequence ID" value="MCY6370776.1"/>
    <property type="molecule type" value="Genomic_DNA"/>
</dbReference>
<comment type="caution">
    <text evidence="2">The sequence shown here is derived from an EMBL/GenBank/DDBJ whole genome shotgun (WGS) entry which is preliminary data.</text>
</comment>
<dbReference type="RefSeq" id="WP_268049601.1">
    <property type="nucleotide sequence ID" value="NZ_JAPQES010000002.1"/>
</dbReference>
<keyword evidence="3" id="KW-1185">Reference proteome</keyword>
<dbReference type="Pfam" id="PF12682">
    <property type="entry name" value="Flavodoxin_4"/>
    <property type="match status" value="1"/>
</dbReference>
<organism evidence="2 3">
    <name type="scientific">Clostridium ganghwense</name>
    <dbReference type="NCBI Taxonomy" id="312089"/>
    <lineage>
        <taxon>Bacteria</taxon>
        <taxon>Bacillati</taxon>
        <taxon>Bacillota</taxon>
        <taxon>Clostridia</taxon>
        <taxon>Eubacteriales</taxon>
        <taxon>Clostridiaceae</taxon>
        <taxon>Clostridium</taxon>
    </lineage>
</organism>
<evidence type="ECO:0000313" key="3">
    <source>
        <dbReference type="Proteomes" id="UP001079657"/>
    </source>
</evidence>
<name>A0ABT4CNY8_9CLOT</name>
<dbReference type="InterPro" id="IPR008254">
    <property type="entry name" value="Flavodoxin/NO_synth"/>
</dbReference>
<accession>A0ABT4CNY8</accession>
<dbReference type="PANTHER" id="PTHR39201">
    <property type="entry name" value="EXPORTED PROTEIN-RELATED"/>
    <property type="match status" value="1"/>
</dbReference>
<dbReference type="Proteomes" id="UP001079657">
    <property type="component" value="Unassembled WGS sequence"/>
</dbReference>
<feature type="domain" description="Flavodoxin-like" evidence="1">
    <location>
        <begin position="6"/>
        <end position="157"/>
    </location>
</feature>
<dbReference type="SUPFAM" id="SSF52218">
    <property type="entry name" value="Flavoproteins"/>
    <property type="match status" value="1"/>
</dbReference>
<reference evidence="2" key="1">
    <citation type="submission" date="2022-12" db="EMBL/GenBank/DDBJ databases">
        <authorList>
            <person name="Wang J."/>
        </authorList>
    </citation>
    <scope>NUCLEOTIDE SEQUENCE</scope>
    <source>
        <strain evidence="2">HY-42-06</strain>
    </source>
</reference>
<dbReference type="PROSITE" id="PS00201">
    <property type="entry name" value="FLAVODOXIN"/>
    <property type="match status" value="1"/>
</dbReference>
<dbReference type="InterPro" id="IPR029039">
    <property type="entry name" value="Flavoprotein-like_sf"/>
</dbReference>
<dbReference type="PANTHER" id="PTHR39201:SF1">
    <property type="entry name" value="FLAVODOXIN-LIKE DOMAIN-CONTAINING PROTEIN"/>
    <property type="match status" value="1"/>
</dbReference>
<protein>
    <submittedName>
        <fullName evidence="2">Flavodoxin</fullName>
    </submittedName>
</protein>
<dbReference type="InterPro" id="IPR001226">
    <property type="entry name" value="Flavodoxin_CS"/>
</dbReference>
<sequence length="157" mass="17577">MGNKKILVVFYSRSGITKKVAHEIKDTVKCDIEEIHDKTNRSGIIGFLKSGYQAAKGRTTDITPPKISPSNYDLVVLATPVWASHTSCAIRTYINSFKDNFKQVAFVATQGGEGKFKVFEDLKSACKKKPVCTLGITSKDMKSEKYKEKIKNFVEEF</sequence>
<gene>
    <name evidence="2" type="ORF">OXH55_09055</name>
</gene>
<dbReference type="Gene3D" id="3.40.50.360">
    <property type="match status" value="1"/>
</dbReference>
<evidence type="ECO:0000313" key="2">
    <source>
        <dbReference type="EMBL" id="MCY6370776.1"/>
    </source>
</evidence>
<dbReference type="PROSITE" id="PS50902">
    <property type="entry name" value="FLAVODOXIN_LIKE"/>
    <property type="match status" value="1"/>
</dbReference>